<organism evidence="1 2">
    <name type="scientific">Novispirillum itersonii</name>
    <name type="common">Aquaspirillum itersonii</name>
    <dbReference type="NCBI Taxonomy" id="189"/>
    <lineage>
        <taxon>Bacteria</taxon>
        <taxon>Pseudomonadati</taxon>
        <taxon>Pseudomonadota</taxon>
        <taxon>Alphaproteobacteria</taxon>
        <taxon>Rhodospirillales</taxon>
        <taxon>Novispirillaceae</taxon>
        <taxon>Novispirillum</taxon>
    </lineage>
</organism>
<proteinExistence type="predicted"/>
<accession>A0A7W9ZDR7</accession>
<dbReference type="GO" id="GO:0016491">
    <property type="term" value="F:oxidoreductase activity"/>
    <property type="evidence" value="ECO:0007669"/>
    <property type="project" value="InterPro"/>
</dbReference>
<dbReference type="AlphaFoldDB" id="A0A7W9ZDR7"/>
<gene>
    <name evidence="1" type="ORF">FHS48_001041</name>
</gene>
<comment type="caution">
    <text evidence="1">The sequence shown here is derived from an EMBL/GenBank/DDBJ whole genome shotgun (WGS) entry which is preliminary data.</text>
</comment>
<dbReference type="InterPro" id="IPR009078">
    <property type="entry name" value="Ferritin-like_SF"/>
</dbReference>
<sequence length="279" mass="31540">MGWTLEDIAWDQFDPSRVDPDILAVVKAAAMVERNAADYTRHLRAVFHDDPQFQAETDRWQVEEEQHGDVLGHWAELADASFDYQAACRRFTDGYKIPQTGDGSLRGSLTGELIARCIVETGTSSFYSALRDATTEPVLRDICHRIAGDEFRHFKLFYTTMQAYLKRENIPAWKRLFVALGRIRESEDDELAYAWFAANAPAQAVYDRASSTAAYGTRAYRLYQPMHVTRATHMVLKACGLNPQGLLGSVASRLMWRYIASRARVPLAETMPRPVARAA</sequence>
<evidence type="ECO:0000313" key="2">
    <source>
        <dbReference type="Proteomes" id="UP000544872"/>
    </source>
</evidence>
<evidence type="ECO:0008006" key="3">
    <source>
        <dbReference type="Google" id="ProtNLM"/>
    </source>
</evidence>
<dbReference type="EMBL" id="JACIIX010000003">
    <property type="protein sequence ID" value="MBB6209633.1"/>
    <property type="molecule type" value="Genomic_DNA"/>
</dbReference>
<dbReference type="SUPFAM" id="SSF47240">
    <property type="entry name" value="Ferritin-like"/>
    <property type="match status" value="1"/>
</dbReference>
<dbReference type="Proteomes" id="UP000544872">
    <property type="component" value="Unassembled WGS sequence"/>
</dbReference>
<reference evidence="1 2" key="1">
    <citation type="submission" date="2020-08" db="EMBL/GenBank/DDBJ databases">
        <title>Genomic Encyclopedia of Type Strains, Phase IV (KMG-IV): sequencing the most valuable type-strain genomes for metagenomic binning, comparative biology and taxonomic classification.</title>
        <authorList>
            <person name="Goeker M."/>
        </authorList>
    </citation>
    <scope>NUCLEOTIDE SEQUENCE [LARGE SCALE GENOMIC DNA]</scope>
    <source>
        <strain evidence="1 2">DSM 11590</strain>
    </source>
</reference>
<dbReference type="InterPro" id="IPR012348">
    <property type="entry name" value="RNR-like"/>
</dbReference>
<dbReference type="CDD" id="cd00657">
    <property type="entry name" value="Ferritin_like"/>
    <property type="match status" value="1"/>
</dbReference>
<evidence type="ECO:0000313" key="1">
    <source>
        <dbReference type="EMBL" id="MBB6209633.1"/>
    </source>
</evidence>
<keyword evidence="2" id="KW-1185">Reference proteome</keyword>
<name>A0A7W9ZDR7_NOVIT</name>
<dbReference type="Gene3D" id="1.10.620.20">
    <property type="entry name" value="Ribonucleotide Reductase, subunit A"/>
    <property type="match status" value="1"/>
</dbReference>
<protein>
    <recommendedName>
        <fullName evidence="3">Rubrerythrin family protein</fullName>
    </recommendedName>
</protein>
<dbReference type="RefSeq" id="WP_184262086.1">
    <property type="nucleotide sequence ID" value="NZ_JACIIX010000003.1"/>
</dbReference>